<keyword evidence="6 7" id="KW-0472">Membrane</keyword>
<dbReference type="AlphaFoldDB" id="A0A8F6YDJ7"/>
<keyword evidence="3" id="KW-1003">Cell membrane</keyword>
<gene>
    <name evidence="8" type="ORF">KYE46_04665</name>
</gene>
<dbReference type="EMBL" id="CP079194">
    <property type="protein sequence ID" value="QXT40540.1"/>
    <property type="molecule type" value="Genomic_DNA"/>
</dbReference>
<dbReference type="PANTHER" id="PTHR34184:SF4">
    <property type="entry name" value="UPF0718 PROTEIN YCGR"/>
    <property type="match status" value="1"/>
</dbReference>
<feature type="transmembrane region" description="Helical" evidence="7">
    <location>
        <begin position="220"/>
        <end position="243"/>
    </location>
</feature>
<evidence type="ECO:0000256" key="3">
    <source>
        <dbReference type="ARBA" id="ARBA00022475"/>
    </source>
</evidence>
<keyword evidence="5 7" id="KW-1133">Transmembrane helix</keyword>
<dbReference type="Proteomes" id="UP000825009">
    <property type="component" value="Chromosome"/>
</dbReference>
<feature type="transmembrane region" description="Helical" evidence="7">
    <location>
        <begin position="136"/>
        <end position="162"/>
    </location>
</feature>
<name>A0A8F6YDJ7_9RHOB</name>
<proteinExistence type="inferred from homology"/>
<dbReference type="Pfam" id="PF03773">
    <property type="entry name" value="ArsP_1"/>
    <property type="match status" value="1"/>
</dbReference>
<evidence type="ECO:0000256" key="6">
    <source>
        <dbReference type="ARBA" id="ARBA00023136"/>
    </source>
</evidence>
<feature type="transmembrane region" description="Helical" evidence="7">
    <location>
        <begin position="21"/>
        <end position="39"/>
    </location>
</feature>
<evidence type="ECO:0000313" key="8">
    <source>
        <dbReference type="EMBL" id="QXT40540.1"/>
    </source>
</evidence>
<keyword evidence="9" id="KW-1185">Reference proteome</keyword>
<feature type="transmembrane region" description="Helical" evidence="7">
    <location>
        <begin position="319"/>
        <end position="340"/>
    </location>
</feature>
<feature type="transmembrane region" description="Helical" evidence="7">
    <location>
        <begin position="51"/>
        <end position="68"/>
    </location>
</feature>
<sequence>MTDQSLSPRLLPSLWGRIDRVALTGALILLVLAIFDRPAVVPTIEETLEHFWGTLPFILFAVLAIGYMKATGSERLLDGAFQGREMRMIVMGALVGGLSPFCSCQVIPFVAALLAAGAPLSAVMAFWLASPLMDPAMFSITAGGIGFDFAVAKTIAAVGLGIMGGFTVKMLANSAVFADPLRAQPASAGCCSGKKLTLNWKFWQDADRRSTFGRTTWDNLLFLGKWLMFAYLLQSLLISYVPADLIAQVIGGDGLMPILIGALVGAPAYLNGYAAVPLVGGLMEQGMSPGAGMAFMVAGGVSCIPAAVAVWALVKPRIFVAYLALALSGAVIAGIAWSFVA</sequence>
<dbReference type="RefSeq" id="WP_219003808.1">
    <property type="nucleotide sequence ID" value="NZ_CP079194.1"/>
</dbReference>
<organism evidence="8 9">
    <name type="scientific">Gymnodinialimonas ceratoperidinii</name>
    <dbReference type="NCBI Taxonomy" id="2856823"/>
    <lineage>
        <taxon>Bacteria</taxon>
        <taxon>Pseudomonadati</taxon>
        <taxon>Pseudomonadota</taxon>
        <taxon>Alphaproteobacteria</taxon>
        <taxon>Rhodobacterales</taxon>
        <taxon>Paracoccaceae</taxon>
        <taxon>Gymnodinialimonas</taxon>
    </lineage>
</organism>
<feature type="transmembrane region" description="Helical" evidence="7">
    <location>
        <begin position="255"/>
        <end position="279"/>
    </location>
</feature>
<comment type="subcellular location">
    <subcellularLocation>
        <location evidence="1">Cell membrane</location>
        <topology evidence="1">Multi-pass membrane protein</topology>
    </subcellularLocation>
</comment>
<dbReference type="InterPro" id="IPR052923">
    <property type="entry name" value="UPF0718"/>
</dbReference>
<protein>
    <submittedName>
        <fullName evidence="8">Permease</fullName>
    </submittedName>
</protein>
<evidence type="ECO:0000256" key="5">
    <source>
        <dbReference type="ARBA" id="ARBA00022989"/>
    </source>
</evidence>
<reference evidence="8 9" key="1">
    <citation type="submission" date="2021-07" db="EMBL/GenBank/DDBJ databases">
        <title>A novel Jannaschia species isolated from marine dinoflagellate Ceratoperidinium margalefii.</title>
        <authorList>
            <person name="Jiang Y."/>
            <person name="Li Z."/>
        </authorList>
    </citation>
    <scope>NUCLEOTIDE SEQUENCE [LARGE SCALE GENOMIC DNA]</scope>
    <source>
        <strain evidence="8 9">J12C1-MA-4</strain>
    </source>
</reference>
<evidence type="ECO:0000256" key="4">
    <source>
        <dbReference type="ARBA" id="ARBA00022692"/>
    </source>
</evidence>
<evidence type="ECO:0000256" key="7">
    <source>
        <dbReference type="SAM" id="Phobius"/>
    </source>
</evidence>
<evidence type="ECO:0000313" key="9">
    <source>
        <dbReference type="Proteomes" id="UP000825009"/>
    </source>
</evidence>
<dbReference type="GO" id="GO:0005886">
    <property type="term" value="C:plasma membrane"/>
    <property type="evidence" value="ECO:0007669"/>
    <property type="project" value="UniProtKB-SubCell"/>
</dbReference>
<feature type="transmembrane region" description="Helical" evidence="7">
    <location>
        <begin position="291"/>
        <end position="313"/>
    </location>
</feature>
<dbReference type="InterPro" id="IPR005524">
    <property type="entry name" value="DUF318"/>
</dbReference>
<dbReference type="KEGG" id="gce:KYE46_04665"/>
<evidence type="ECO:0000256" key="2">
    <source>
        <dbReference type="ARBA" id="ARBA00006386"/>
    </source>
</evidence>
<accession>A0A8F6YDJ7</accession>
<comment type="similarity">
    <text evidence="2">Belongs to the UPF0718 family.</text>
</comment>
<evidence type="ECO:0000256" key="1">
    <source>
        <dbReference type="ARBA" id="ARBA00004651"/>
    </source>
</evidence>
<keyword evidence="4 7" id="KW-0812">Transmembrane</keyword>
<dbReference type="PANTHER" id="PTHR34184">
    <property type="entry name" value="UPF0718 PROTEIN YCGR"/>
    <property type="match status" value="1"/>
</dbReference>